<feature type="transmembrane region" description="Helical" evidence="1">
    <location>
        <begin position="7"/>
        <end position="26"/>
    </location>
</feature>
<evidence type="ECO:0000313" key="2">
    <source>
        <dbReference type="EMBL" id="OGF77413.1"/>
    </source>
</evidence>
<protein>
    <submittedName>
        <fullName evidence="2">Uncharacterized protein</fullName>
    </submittedName>
</protein>
<reference evidence="2 3" key="1">
    <citation type="journal article" date="2016" name="Nat. Commun.">
        <title>Thousands of microbial genomes shed light on interconnected biogeochemical processes in an aquifer system.</title>
        <authorList>
            <person name="Anantharaman K."/>
            <person name="Brown C.T."/>
            <person name="Hug L.A."/>
            <person name="Sharon I."/>
            <person name="Castelle C.J."/>
            <person name="Probst A.J."/>
            <person name="Thomas B.C."/>
            <person name="Singh A."/>
            <person name="Wilkins M.J."/>
            <person name="Karaoz U."/>
            <person name="Brodie E.L."/>
            <person name="Williams K.H."/>
            <person name="Hubbard S.S."/>
            <person name="Banfield J.F."/>
        </authorList>
    </citation>
    <scope>NUCLEOTIDE SEQUENCE [LARGE SCALE GENOMIC DNA]</scope>
</reference>
<accession>A0A1F5WP29</accession>
<organism evidence="2 3">
    <name type="scientific">Candidatus Giovannonibacteria bacterium RIFCSPHIGHO2_12_FULL_43_15</name>
    <dbReference type="NCBI Taxonomy" id="1798341"/>
    <lineage>
        <taxon>Bacteria</taxon>
        <taxon>Candidatus Giovannoniibacteriota</taxon>
    </lineage>
</organism>
<name>A0A1F5WP29_9BACT</name>
<dbReference type="EMBL" id="MFHT01000019">
    <property type="protein sequence ID" value="OGF77413.1"/>
    <property type="molecule type" value="Genomic_DNA"/>
</dbReference>
<keyword evidence="1" id="KW-0812">Transmembrane</keyword>
<dbReference type="AlphaFoldDB" id="A0A1F5WP29"/>
<feature type="transmembrane region" description="Helical" evidence="1">
    <location>
        <begin position="32"/>
        <end position="55"/>
    </location>
</feature>
<evidence type="ECO:0000313" key="3">
    <source>
        <dbReference type="Proteomes" id="UP000177723"/>
    </source>
</evidence>
<proteinExistence type="predicted"/>
<keyword evidence="1" id="KW-1133">Transmembrane helix</keyword>
<gene>
    <name evidence="2" type="ORF">A3F23_03750</name>
</gene>
<sequence length="76" mass="8015">MEVSTVSIVAIVIVGVVFIVAPRVAWPYALVAIVATIAGATTSKLWLATALLYAINATSLQLTGKFAGRQLLRLKC</sequence>
<evidence type="ECO:0000256" key="1">
    <source>
        <dbReference type="SAM" id="Phobius"/>
    </source>
</evidence>
<comment type="caution">
    <text evidence="2">The sequence shown here is derived from an EMBL/GenBank/DDBJ whole genome shotgun (WGS) entry which is preliminary data.</text>
</comment>
<dbReference type="Proteomes" id="UP000177723">
    <property type="component" value="Unassembled WGS sequence"/>
</dbReference>
<keyword evidence="1" id="KW-0472">Membrane</keyword>